<dbReference type="InterPro" id="IPR001322">
    <property type="entry name" value="Lamin_tail_dom"/>
</dbReference>
<protein>
    <submittedName>
        <fullName evidence="7">Endonuclease nuclease-like protein</fullName>
    </submittedName>
    <submittedName>
        <fullName evidence="8">Micrococcal nuclease</fullName>
    </submittedName>
</protein>
<proteinExistence type="predicted"/>
<reference evidence="8" key="2">
    <citation type="submission" date="2016-11" db="EMBL/GenBank/DDBJ databases">
        <authorList>
            <person name="Jaros S."/>
            <person name="Januszkiewicz K."/>
            <person name="Wedrychowicz H."/>
        </authorList>
    </citation>
    <scope>NUCLEOTIDE SEQUENCE [LARGE SCALE GENOMIC DNA]</scope>
    <source>
        <strain evidence="8">DX253</strain>
    </source>
</reference>
<evidence type="ECO:0000313" key="10">
    <source>
        <dbReference type="Proteomes" id="UP000184203"/>
    </source>
</evidence>
<dbReference type="eggNOG" id="arCOG03192">
    <property type="taxonomic scope" value="Archaea"/>
</dbReference>
<keyword evidence="10" id="KW-1185">Reference proteome</keyword>
<dbReference type="PANTHER" id="PTHR12302:SF3">
    <property type="entry name" value="SERINE_THREONINE-PROTEIN KINASE 31"/>
    <property type="match status" value="1"/>
</dbReference>
<evidence type="ECO:0000313" key="7">
    <source>
        <dbReference type="EMBL" id="EFW91576.1"/>
    </source>
</evidence>
<dbReference type="OrthoDB" id="3327at2157"/>
<reference evidence="10" key="3">
    <citation type="submission" date="2016-11" db="EMBL/GenBank/DDBJ databases">
        <authorList>
            <person name="Varghese N."/>
            <person name="Submissions S."/>
        </authorList>
    </citation>
    <scope>NUCLEOTIDE SEQUENCE [LARGE SCALE GENOMIC DNA]</scope>
    <source>
        <strain evidence="10">DX253</strain>
    </source>
</reference>
<feature type="compositionally biased region" description="Low complexity" evidence="4">
    <location>
        <begin position="213"/>
        <end position="229"/>
    </location>
</feature>
<keyword evidence="3" id="KW-0378">Hydrolase</keyword>
<dbReference type="AlphaFoldDB" id="E7QV58"/>
<dbReference type="SMART" id="SM00318">
    <property type="entry name" value="SNc"/>
    <property type="match status" value="1"/>
</dbReference>
<keyword evidence="1" id="KW-0540">Nuclease</keyword>
<sequence length="343" mass="36998">MSFRVPSRSVSVAILLVVVTSALVAGCTSVQETTTPQSVEPTSNTGSRSQTSQWTVTITRIVDGDTVEFRYANGTTDTGRLLGVDTPEVHTENDPSEFEGVPDDASGERCLRDWGHKASEFARAELVDERVTITLDANEGPRGYYGRLLIYIRESDGTRFNYQLVKQGYARVYDSEFTKRDRFYAAEANAQQHDVGLWECTNGGRSADGKGNTDGTVTTDESTTRVATDGGTSGLSVARIHADADGNDHENLNDEYVVLKNAADETLDLSGWTVSDDGGHTYRVPSGVTLAGGETLTLYTGSGSDSASELHWNADAAVWNNGGDTVVVRDATGTVVLRRKYEG</sequence>
<dbReference type="Pfam" id="PF00932">
    <property type="entry name" value="LTD"/>
    <property type="match status" value="1"/>
</dbReference>
<dbReference type="PROSITE" id="PS51841">
    <property type="entry name" value="LTD"/>
    <property type="match status" value="1"/>
</dbReference>
<name>E7QV58_HALPU</name>
<dbReference type="Proteomes" id="UP000184203">
    <property type="component" value="Unassembled WGS sequence"/>
</dbReference>
<feature type="region of interest" description="Disordered" evidence="4">
    <location>
        <begin position="32"/>
        <end position="52"/>
    </location>
</feature>
<evidence type="ECO:0000259" key="5">
    <source>
        <dbReference type="PROSITE" id="PS50830"/>
    </source>
</evidence>
<dbReference type="EMBL" id="AEMG01000013">
    <property type="protein sequence ID" value="EFW91576.1"/>
    <property type="molecule type" value="Genomic_DNA"/>
</dbReference>
<dbReference type="Gene3D" id="2.40.50.90">
    <property type="match status" value="1"/>
</dbReference>
<dbReference type="SUPFAM" id="SSF50199">
    <property type="entry name" value="Staphylococcal nuclease"/>
    <property type="match status" value="1"/>
</dbReference>
<organism evidence="7 9">
    <name type="scientific">Haladaptatus paucihalophilus DX253</name>
    <dbReference type="NCBI Taxonomy" id="797209"/>
    <lineage>
        <taxon>Archaea</taxon>
        <taxon>Methanobacteriati</taxon>
        <taxon>Methanobacteriota</taxon>
        <taxon>Stenosarchaea group</taxon>
        <taxon>Halobacteria</taxon>
        <taxon>Halobacteriales</taxon>
        <taxon>Haladaptataceae</taxon>
        <taxon>Haladaptatus</taxon>
    </lineage>
</organism>
<dbReference type="PANTHER" id="PTHR12302">
    <property type="entry name" value="EBNA2 BINDING PROTEIN P100"/>
    <property type="match status" value="1"/>
</dbReference>
<evidence type="ECO:0000256" key="4">
    <source>
        <dbReference type="SAM" id="MobiDB-lite"/>
    </source>
</evidence>
<feature type="domain" description="LTD" evidence="6">
    <location>
        <begin position="221"/>
        <end position="343"/>
    </location>
</feature>
<dbReference type="PATRIC" id="fig|797209.4.peg.2651"/>
<dbReference type="STRING" id="797209.GCA_000376445_03796"/>
<keyword evidence="2 7" id="KW-0255">Endonuclease</keyword>
<evidence type="ECO:0000259" key="6">
    <source>
        <dbReference type="PROSITE" id="PS51841"/>
    </source>
</evidence>
<dbReference type="GO" id="GO:0016787">
    <property type="term" value="F:hydrolase activity"/>
    <property type="evidence" value="ECO:0007669"/>
    <property type="project" value="UniProtKB-KW"/>
</dbReference>
<feature type="region of interest" description="Disordered" evidence="4">
    <location>
        <begin position="80"/>
        <end position="105"/>
    </location>
</feature>
<feature type="region of interest" description="Disordered" evidence="4">
    <location>
        <begin position="206"/>
        <end position="231"/>
    </location>
</feature>
<evidence type="ECO:0000256" key="2">
    <source>
        <dbReference type="ARBA" id="ARBA00022759"/>
    </source>
</evidence>
<feature type="domain" description="TNase-like" evidence="5">
    <location>
        <begin position="52"/>
        <end position="200"/>
    </location>
</feature>
<dbReference type="EMBL" id="FRAN01000005">
    <property type="protein sequence ID" value="SHL24151.1"/>
    <property type="molecule type" value="Genomic_DNA"/>
</dbReference>
<reference evidence="7 9" key="1">
    <citation type="journal article" date="2014" name="ISME J.">
        <title>Trehalose/2-sulfotrehalose biosynthesis and glycine-betaine uptake are widely spread mechanisms for osmoadaptation in the Halobacteriales.</title>
        <authorList>
            <person name="Youssef N.H."/>
            <person name="Savage-Ashlock K.N."/>
            <person name="McCully A.L."/>
            <person name="Luedtke B."/>
            <person name="Shaw E.I."/>
            <person name="Hoff W.D."/>
            <person name="Elshahed M.S."/>
        </authorList>
    </citation>
    <scope>NUCLEOTIDE SEQUENCE [LARGE SCALE GENOMIC DNA]</scope>
    <source>
        <strain evidence="7 9">DX253</strain>
    </source>
</reference>
<evidence type="ECO:0000313" key="9">
    <source>
        <dbReference type="Proteomes" id="UP000003751"/>
    </source>
</evidence>
<evidence type="ECO:0000256" key="3">
    <source>
        <dbReference type="ARBA" id="ARBA00022801"/>
    </source>
</evidence>
<gene>
    <name evidence="8" type="ORF">SAMN05444342_3388</name>
    <name evidence="7" type="ORF">ZOD2009_13471</name>
</gene>
<evidence type="ECO:0000256" key="1">
    <source>
        <dbReference type="ARBA" id="ARBA00022722"/>
    </source>
</evidence>
<accession>E7QV58</accession>
<dbReference type="GO" id="GO:0004519">
    <property type="term" value="F:endonuclease activity"/>
    <property type="evidence" value="ECO:0007669"/>
    <property type="project" value="UniProtKB-KW"/>
</dbReference>
<dbReference type="RefSeq" id="WP_007980630.1">
    <property type="nucleotide sequence ID" value="NZ_AEMG01000013.1"/>
</dbReference>
<dbReference type="InterPro" id="IPR035437">
    <property type="entry name" value="SNase_OB-fold_sf"/>
</dbReference>
<dbReference type="InterPro" id="IPR036415">
    <property type="entry name" value="Lamin_tail_dom_sf"/>
</dbReference>
<dbReference type="InterPro" id="IPR016071">
    <property type="entry name" value="Staphylococal_nuclease_OB-fold"/>
</dbReference>
<dbReference type="PROSITE" id="PS51257">
    <property type="entry name" value="PROKAR_LIPOPROTEIN"/>
    <property type="match status" value="1"/>
</dbReference>
<evidence type="ECO:0000313" key="8">
    <source>
        <dbReference type="EMBL" id="SHL24151.1"/>
    </source>
</evidence>
<dbReference type="Proteomes" id="UP000003751">
    <property type="component" value="Unassembled WGS sequence"/>
</dbReference>
<dbReference type="Gene3D" id="2.60.40.1260">
    <property type="entry name" value="Lamin Tail domain"/>
    <property type="match status" value="1"/>
</dbReference>
<dbReference type="Pfam" id="PF00565">
    <property type="entry name" value="SNase"/>
    <property type="match status" value="1"/>
</dbReference>
<dbReference type="PROSITE" id="PS50830">
    <property type="entry name" value="TNASE_3"/>
    <property type="match status" value="1"/>
</dbReference>
<dbReference type="SUPFAM" id="SSF74853">
    <property type="entry name" value="Lamin A/C globular tail domain"/>
    <property type="match status" value="1"/>
</dbReference>